<dbReference type="InterPro" id="IPR002901">
    <property type="entry name" value="MGlyc_endo_b_GlcNAc-like_dom"/>
</dbReference>
<evidence type="ECO:0000259" key="5">
    <source>
        <dbReference type="PROSITE" id="PS51782"/>
    </source>
</evidence>
<name>A0A1G6GQE0_9BACT</name>
<dbReference type="InterPro" id="IPR036779">
    <property type="entry name" value="LysM_dom_sf"/>
</dbReference>
<evidence type="ECO:0000256" key="2">
    <source>
        <dbReference type="ARBA" id="ARBA00022638"/>
    </source>
</evidence>
<evidence type="ECO:0000256" key="4">
    <source>
        <dbReference type="ARBA" id="ARBA00032108"/>
    </source>
</evidence>
<evidence type="ECO:0000256" key="1">
    <source>
        <dbReference type="ARBA" id="ARBA00022529"/>
    </source>
</evidence>
<evidence type="ECO:0000313" key="6">
    <source>
        <dbReference type="EMBL" id="SDB84063.1"/>
    </source>
</evidence>
<proteinExistence type="predicted"/>
<dbReference type="PANTHER" id="PTHR33308">
    <property type="entry name" value="PEPTIDOGLYCAN HYDROLASE FLGJ"/>
    <property type="match status" value="1"/>
</dbReference>
<gene>
    <name evidence="6" type="ORF">SAMN05216323_10038</name>
</gene>
<dbReference type="Gene3D" id="1.10.530.10">
    <property type="match status" value="1"/>
</dbReference>
<keyword evidence="1" id="KW-0929">Antimicrobial</keyword>
<evidence type="ECO:0000313" key="7">
    <source>
        <dbReference type="Proteomes" id="UP000199452"/>
    </source>
</evidence>
<dbReference type="AlphaFoldDB" id="A0A1G6GQE0"/>
<dbReference type="InterPro" id="IPR018392">
    <property type="entry name" value="LysM"/>
</dbReference>
<dbReference type="Proteomes" id="UP000199452">
    <property type="component" value="Unassembled WGS sequence"/>
</dbReference>
<sequence length="317" mass="36128">MRIVLFILLITSFIPTHIAGQNGKKYSREEYVQLFKNLAIRQMEKSGVPASIIIAQGMLESDNGNSTLAIKANNHFGIKCHKSWSGSTIFHDDDKKSECFRVYRDVANSFSDHSDFLRSSKRYAFLFDLKPTDYKGWAKGLKKAGYATNPKYADMLVKIIEENNLYLLDQGVDIKAVSPTRLQGSDTYLVDIYKNHPELVRNGVLYIVVKAGDSVESLAKELEMMPWQIYKYNDLPRDTKLVPGDEVYIKPKKRQAAKGFPVHICESGETMHKISQTNAIKLRLLYKRNGMEPGQEPEAGQEIFLRGWKPGLKHGWF</sequence>
<dbReference type="PANTHER" id="PTHR33308:SF9">
    <property type="entry name" value="PEPTIDOGLYCAN HYDROLASE FLGJ"/>
    <property type="match status" value="1"/>
</dbReference>
<dbReference type="Pfam" id="PF01832">
    <property type="entry name" value="Glucosaminidase"/>
    <property type="match status" value="1"/>
</dbReference>
<dbReference type="PROSITE" id="PS51782">
    <property type="entry name" value="LYSM"/>
    <property type="match status" value="1"/>
</dbReference>
<protein>
    <recommendedName>
        <fullName evidence="4">Peptidoglycan hydrolase</fullName>
    </recommendedName>
</protein>
<dbReference type="RefSeq" id="WP_092434556.1">
    <property type="nucleotide sequence ID" value="NZ_FMYP01000003.1"/>
</dbReference>
<accession>A0A1G6GQE0</accession>
<keyword evidence="7" id="KW-1185">Reference proteome</keyword>
<feature type="domain" description="LysM" evidence="5">
    <location>
        <begin position="205"/>
        <end position="249"/>
    </location>
</feature>
<dbReference type="SMART" id="SM00047">
    <property type="entry name" value="LYZ2"/>
    <property type="match status" value="1"/>
</dbReference>
<dbReference type="SUPFAM" id="SSF54106">
    <property type="entry name" value="LysM domain"/>
    <property type="match status" value="1"/>
</dbReference>
<dbReference type="OrthoDB" id="977752at2"/>
<dbReference type="GO" id="GO:0042742">
    <property type="term" value="P:defense response to bacterium"/>
    <property type="evidence" value="ECO:0007669"/>
    <property type="project" value="UniProtKB-KW"/>
</dbReference>
<dbReference type="GO" id="GO:0031640">
    <property type="term" value="P:killing of cells of another organism"/>
    <property type="evidence" value="ECO:0007669"/>
    <property type="project" value="UniProtKB-KW"/>
</dbReference>
<keyword evidence="2" id="KW-0081">Bacteriolytic enzyme</keyword>
<organism evidence="6 7">
    <name type="scientific">Williamwhitmania taraxaci</name>
    <dbReference type="NCBI Taxonomy" id="1640674"/>
    <lineage>
        <taxon>Bacteria</taxon>
        <taxon>Pseudomonadati</taxon>
        <taxon>Bacteroidota</taxon>
        <taxon>Bacteroidia</taxon>
        <taxon>Bacteroidales</taxon>
        <taxon>Williamwhitmaniaceae</taxon>
        <taxon>Williamwhitmania</taxon>
    </lineage>
</organism>
<dbReference type="EMBL" id="FMYP01000003">
    <property type="protein sequence ID" value="SDB84063.1"/>
    <property type="molecule type" value="Genomic_DNA"/>
</dbReference>
<reference evidence="6 7" key="1">
    <citation type="submission" date="2016-09" db="EMBL/GenBank/DDBJ databases">
        <authorList>
            <person name="Capua I."/>
            <person name="De Benedictis P."/>
            <person name="Joannis T."/>
            <person name="Lombin L.H."/>
            <person name="Cattoli G."/>
        </authorList>
    </citation>
    <scope>NUCLEOTIDE SEQUENCE [LARGE SCALE GENOMIC DNA]</scope>
    <source>
        <strain evidence="6 7">A7P-90m</strain>
    </source>
</reference>
<dbReference type="GO" id="GO:0004040">
    <property type="term" value="F:amidase activity"/>
    <property type="evidence" value="ECO:0007669"/>
    <property type="project" value="InterPro"/>
</dbReference>
<dbReference type="SMART" id="SM00257">
    <property type="entry name" value="LysM"/>
    <property type="match status" value="2"/>
</dbReference>
<dbReference type="Gene3D" id="3.10.350.10">
    <property type="entry name" value="LysM domain"/>
    <property type="match status" value="1"/>
</dbReference>
<dbReference type="Pfam" id="PF01476">
    <property type="entry name" value="LysM"/>
    <property type="match status" value="2"/>
</dbReference>
<evidence type="ECO:0000256" key="3">
    <source>
        <dbReference type="ARBA" id="ARBA00022801"/>
    </source>
</evidence>
<dbReference type="InterPro" id="IPR051056">
    <property type="entry name" value="Glycosyl_Hydrolase_73"/>
</dbReference>
<dbReference type="STRING" id="1640674.SAMN05216323_10038"/>
<keyword evidence="3 6" id="KW-0378">Hydrolase</keyword>